<dbReference type="SUPFAM" id="SSF53448">
    <property type="entry name" value="Nucleotide-diphospho-sugar transferases"/>
    <property type="match status" value="1"/>
</dbReference>
<dbReference type="PANTHER" id="PTHR22916">
    <property type="entry name" value="GLYCOSYLTRANSFERASE"/>
    <property type="match status" value="1"/>
</dbReference>
<dbReference type="EMBL" id="JACOPF010000002">
    <property type="protein sequence ID" value="MBC5689821.1"/>
    <property type="molecule type" value="Genomic_DNA"/>
</dbReference>
<evidence type="ECO:0000313" key="2">
    <source>
        <dbReference type="EMBL" id="MBC5689821.1"/>
    </source>
</evidence>
<dbReference type="GO" id="GO:0016020">
    <property type="term" value="C:membrane"/>
    <property type="evidence" value="ECO:0007669"/>
    <property type="project" value="InterPro"/>
</dbReference>
<dbReference type="InterPro" id="IPR043148">
    <property type="entry name" value="TagF_C"/>
</dbReference>
<proteinExistence type="predicted"/>
<evidence type="ECO:0000259" key="1">
    <source>
        <dbReference type="Pfam" id="PF00535"/>
    </source>
</evidence>
<gene>
    <name evidence="2" type="ORF">H8S37_12930</name>
</gene>
<dbReference type="Pfam" id="PF00535">
    <property type="entry name" value="Glycos_transf_2"/>
    <property type="match status" value="1"/>
</dbReference>
<organism evidence="2 3">
    <name type="scientific">Mediterraneibacter hominis</name>
    <dbReference type="NCBI Taxonomy" id="2763054"/>
    <lineage>
        <taxon>Bacteria</taxon>
        <taxon>Bacillati</taxon>
        <taxon>Bacillota</taxon>
        <taxon>Clostridia</taxon>
        <taxon>Lachnospirales</taxon>
        <taxon>Lachnospiraceae</taxon>
        <taxon>Mediterraneibacter</taxon>
    </lineage>
</organism>
<protein>
    <submittedName>
        <fullName evidence="2">Glycosyltransferase</fullName>
    </submittedName>
</protein>
<feature type="domain" description="Glycosyltransferase 2-like" evidence="1">
    <location>
        <begin position="13"/>
        <end position="124"/>
    </location>
</feature>
<reference evidence="2" key="1">
    <citation type="submission" date="2020-08" db="EMBL/GenBank/DDBJ databases">
        <title>Genome public.</title>
        <authorList>
            <person name="Liu C."/>
            <person name="Sun Q."/>
        </authorList>
    </citation>
    <scope>NUCLEOTIDE SEQUENCE</scope>
    <source>
        <strain evidence="2">NSJ-55</strain>
    </source>
</reference>
<dbReference type="CDD" id="cd00761">
    <property type="entry name" value="Glyco_tranf_GTA_type"/>
    <property type="match status" value="1"/>
</dbReference>
<name>A0A923RQS4_9FIRM</name>
<dbReference type="AlphaFoldDB" id="A0A923RQS4"/>
<evidence type="ECO:0000313" key="3">
    <source>
        <dbReference type="Proteomes" id="UP000652477"/>
    </source>
</evidence>
<dbReference type="Pfam" id="PF04464">
    <property type="entry name" value="Glyphos_transf"/>
    <property type="match status" value="1"/>
</dbReference>
<dbReference type="Gene3D" id="3.40.50.12580">
    <property type="match status" value="1"/>
</dbReference>
<dbReference type="InterPro" id="IPR007554">
    <property type="entry name" value="Glycerophosphate_synth"/>
</dbReference>
<accession>A0A923RQS4</accession>
<sequence>MKIKKIMNRLCVSVIIPFYNQAEYLPACLENVKKLVQNLSYEILLINDGSTDASEAVVRKIKKKNRRIRYFYQQKTGVSSARNVGIKNARGRYLFFLDADDACMPDTIKNCVDFFNSVYEQVDLVTFPIQTLYKGKVLKPHFRYMFLKDDGVYDLDTNAFIGQSTMNIMVKNRYKENVLFDETMNFSEDQKYCCDILDRTHKIGFCSSGKYIYHRSDESSSGRLSGACFVYEQCMKMFETVFGRYEYVPMAFQGLYVNDLYWKLESNMLFPYHYEGKEFERSILRMKNLLQKCYNSVILDHPEIDFFEKFYLLKLKGEACLYPQVDLKHIRLYSEGNIVLEQKDMELVITKLTIKKERRVQIQGFLKSVFFQFYKGSVRFYAVHKEKRTELELFPSTHNYYLSHEPTQKFWACIFETAAGSTPYDFHFETELDGKIFPVTYYFMPLVPMSHKLGIYHYENRGVSVDINRNNEISIAAVPASWEKRIWLYYDCAGVPCDNGLLQFIHDYQKHDGVERYYVISDERQRDYIPKDGNRIRFGSNEHKDLIVQAEKVITAFIEENNILPFKEEEYEQYSNKFKFETIYLQHGVLHIDMPWKYSSERMMADKIVVSAKHEAELFKKNGYKETALWKTGMPRFDKLPPFSDRLKKILFAPSWRAYLARMNEVGEWEVLKNKFLTSSYYQGIKSFLYDEKLIQILRARGYELDIKLHPIFSEVVPLISDKKDGRIHIVENVREAEYSLFITDFSSYMFDFIKLSIPVLSFIPDYDEIRCGMNGYRKIDFLDKVDNRYVAKSAGDIIENIQQYFAAGRGMDYRVDFYHTDTPSMDKIYEMMIHS</sequence>
<dbReference type="Gene3D" id="3.90.550.10">
    <property type="entry name" value="Spore Coat Polysaccharide Biosynthesis Protein SpsA, Chain A"/>
    <property type="match status" value="1"/>
</dbReference>
<keyword evidence="3" id="KW-1185">Reference proteome</keyword>
<dbReference type="InterPro" id="IPR029044">
    <property type="entry name" value="Nucleotide-diphossugar_trans"/>
</dbReference>
<dbReference type="GO" id="GO:0047355">
    <property type="term" value="F:CDP-glycerol glycerophosphotransferase activity"/>
    <property type="evidence" value="ECO:0007669"/>
    <property type="project" value="InterPro"/>
</dbReference>
<dbReference type="Proteomes" id="UP000652477">
    <property type="component" value="Unassembled WGS sequence"/>
</dbReference>
<dbReference type="InterPro" id="IPR001173">
    <property type="entry name" value="Glyco_trans_2-like"/>
</dbReference>
<comment type="caution">
    <text evidence="2">The sequence shown here is derived from an EMBL/GenBank/DDBJ whole genome shotgun (WGS) entry which is preliminary data.</text>
</comment>
<dbReference type="RefSeq" id="WP_186876467.1">
    <property type="nucleotide sequence ID" value="NZ_JACOPF010000002.1"/>
</dbReference>